<evidence type="ECO:0000313" key="2">
    <source>
        <dbReference type="Proteomes" id="UP000000600"/>
    </source>
</evidence>
<accession>A0BRB8</accession>
<sequence length="573" mass="69272">MAQDFCKQYQNVNIRVGYNRFEIPNFTKLIYLEIESYTDLFNVDQVFQQEIQDRASKILRLNNWDKEHFQKFICKLPLITNSNIKFKDCEMGIKLKNSFHQNKTFRNEVNKLLESLKYSQIYLKVDAKLSKHLELIGIQQKKHVLTNLLMDFTQQKNILYIKDIQIQYIELVVYFNEFIEIDLIQLENYLNETLSKLEIARLTTEEFQSKYSALLYVQNQQLYFILHSDYLNKIKTLLESYKTLIYLYYKPKSKLYAQKIFYDYKNKIMEQSSKVLSITLSSNQEIVYFESPSYDMTTLCIFRKYEQKLDQLLLEIPIKISRLEANFLYKNCQQELEKLCQQQMLELSFNLTKNQQEINQQTTKIQFMKFKKKEVYFDTNLQCEISLRWKNKQNQDLKISYKKQDQIRSSMMDIQENMVPNIDRLELYTKEMKDNFVDLLSEFMQLHQTRFYELVIFIDNEKLKSKYEKELVNQISILKYDRYADAQWKWYNNAYFDEYNFITNEQIETAYQIYLIDNKKNELLLKFPYNDKPRTHTIDLKKGKITDHSSTQTQEITLKDGFITSVKSKQTIF</sequence>
<gene>
    <name evidence="1" type="ORF">GSPATT00031316001</name>
</gene>
<dbReference type="EMBL" id="CT868011">
    <property type="protein sequence ID" value="CAK61085.1"/>
    <property type="molecule type" value="Genomic_DNA"/>
</dbReference>
<evidence type="ECO:0000313" key="1">
    <source>
        <dbReference type="EMBL" id="CAK61085.1"/>
    </source>
</evidence>
<dbReference type="OrthoDB" id="10460908at2759"/>
<dbReference type="Proteomes" id="UP000000600">
    <property type="component" value="Unassembled WGS sequence"/>
</dbReference>
<organism evidence="1 2">
    <name type="scientific">Paramecium tetraurelia</name>
    <dbReference type="NCBI Taxonomy" id="5888"/>
    <lineage>
        <taxon>Eukaryota</taxon>
        <taxon>Sar</taxon>
        <taxon>Alveolata</taxon>
        <taxon>Ciliophora</taxon>
        <taxon>Intramacronucleata</taxon>
        <taxon>Oligohymenophorea</taxon>
        <taxon>Peniculida</taxon>
        <taxon>Parameciidae</taxon>
        <taxon>Paramecium</taxon>
    </lineage>
</organism>
<dbReference type="KEGG" id="ptm:GSPATT00031316001"/>
<dbReference type="GeneID" id="5014267"/>
<reference evidence="1 2" key="1">
    <citation type="journal article" date="2006" name="Nature">
        <title>Global trends of whole-genome duplications revealed by the ciliate Paramecium tetraurelia.</title>
        <authorList>
            <consortium name="Genoscope"/>
            <person name="Aury J.-M."/>
            <person name="Jaillon O."/>
            <person name="Duret L."/>
            <person name="Noel B."/>
            <person name="Jubin C."/>
            <person name="Porcel B.M."/>
            <person name="Segurens B."/>
            <person name="Daubin V."/>
            <person name="Anthouard V."/>
            <person name="Aiach N."/>
            <person name="Arnaiz O."/>
            <person name="Billaut A."/>
            <person name="Beisson J."/>
            <person name="Blanc I."/>
            <person name="Bouhouche K."/>
            <person name="Camara F."/>
            <person name="Duharcourt S."/>
            <person name="Guigo R."/>
            <person name="Gogendeau D."/>
            <person name="Katinka M."/>
            <person name="Keller A.-M."/>
            <person name="Kissmehl R."/>
            <person name="Klotz C."/>
            <person name="Koll F."/>
            <person name="Le Moue A."/>
            <person name="Lepere C."/>
            <person name="Malinsky S."/>
            <person name="Nowacki M."/>
            <person name="Nowak J.K."/>
            <person name="Plattner H."/>
            <person name="Poulain J."/>
            <person name="Ruiz F."/>
            <person name="Serrano V."/>
            <person name="Zagulski M."/>
            <person name="Dessen P."/>
            <person name="Betermier M."/>
            <person name="Weissenbach J."/>
            <person name="Scarpelli C."/>
            <person name="Schachter V."/>
            <person name="Sperling L."/>
            <person name="Meyer E."/>
            <person name="Cohen J."/>
            <person name="Wincker P."/>
        </authorList>
    </citation>
    <scope>NUCLEOTIDE SEQUENCE [LARGE SCALE GENOMIC DNA]</scope>
    <source>
        <strain evidence="1 2">Stock d4-2</strain>
    </source>
</reference>
<dbReference type="InParanoid" id="A0BRB8"/>
<dbReference type="OMA" id="DFCKQYQ"/>
<dbReference type="AlphaFoldDB" id="A0BRB8"/>
<proteinExistence type="predicted"/>
<dbReference type="HOGENOM" id="CLU_476072_0_0_1"/>
<name>A0BRB8_PARTE</name>
<dbReference type="RefSeq" id="XP_001428483.1">
    <property type="nucleotide sequence ID" value="XM_001428446.1"/>
</dbReference>
<keyword evidence="2" id="KW-1185">Reference proteome</keyword>
<protein>
    <submittedName>
        <fullName evidence="1">Uncharacterized protein</fullName>
    </submittedName>
</protein>